<dbReference type="Gene3D" id="2.10.70.10">
    <property type="entry name" value="Complement Module, domain 1"/>
    <property type="match status" value="3"/>
</dbReference>
<keyword evidence="2" id="KW-0732">Signal</keyword>
<accession>A0A643BX66</accession>
<evidence type="ECO:0000313" key="9">
    <source>
        <dbReference type="EMBL" id="KAB0392567.1"/>
    </source>
</evidence>
<dbReference type="InterPro" id="IPR035976">
    <property type="entry name" value="Sushi/SCR/CCP_sf"/>
</dbReference>
<dbReference type="PROSITE" id="PS50923">
    <property type="entry name" value="SUSHI"/>
    <property type="match status" value="3"/>
</dbReference>
<dbReference type="FunFam" id="2.10.70.10:FF:000002">
    <property type="entry name" value="CUB and Sushi multiple domains 3"/>
    <property type="match status" value="3"/>
</dbReference>
<comment type="caution">
    <text evidence="9">The sequence shown here is derived from an EMBL/GenBank/DDBJ whole genome shotgun (WGS) entry which is preliminary data.</text>
</comment>
<evidence type="ECO:0000256" key="4">
    <source>
        <dbReference type="ARBA" id="ARBA00023157"/>
    </source>
</evidence>
<reference evidence="9 10" key="1">
    <citation type="journal article" date="2019" name="PLoS ONE">
        <title>Genomic analyses reveal an absence of contemporary introgressive admixture between fin whales and blue whales, despite known hybrids.</title>
        <authorList>
            <person name="Westbury M.V."/>
            <person name="Petersen B."/>
            <person name="Lorenzen E.D."/>
        </authorList>
    </citation>
    <scope>NUCLEOTIDE SEQUENCE [LARGE SCALE GENOMIC DNA]</scope>
    <source>
        <strain evidence="9">FinWhale-01</strain>
    </source>
</reference>
<feature type="domain" description="Sushi" evidence="8">
    <location>
        <begin position="187"/>
        <end position="248"/>
    </location>
</feature>
<feature type="domain" description="CUB" evidence="7">
    <location>
        <begin position="66"/>
        <end position="174"/>
    </location>
</feature>
<organism evidence="9 10">
    <name type="scientific">Balaenoptera physalus</name>
    <name type="common">Fin whale</name>
    <name type="synonym">Balaena physalus</name>
    <dbReference type="NCBI Taxonomy" id="9770"/>
    <lineage>
        <taxon>Eukaryota</taxon>
        <taxon>Metazoa</taxon>
        <taxon>Chordata</taxon>
        <taxon>Craniata</taxon>
        <taxon>Vertebrata</taxon>
        <taxon>Euteleostomi</taxon>
        <taxon>Mammalia</taxon>
        <taxon>Eutheria</taxon>
        <taxon>Laurasiatheria</taxon>
        <taxon>Artiodactyla</taxon>
        <taxon>Whippomorpha</taxon>
        <taxon>Cetacea</taxon>
        <taxon>Mysticeti</taxon>
        <taxon>Balaenopteridae</taxon>
        <taxon>Balaenoptera</taxon>
    </lineage>
</organism>
<evidence type="ECO:0000259" key="7">
    <source>
        <dbReference type="PROSITE" id="PS01180"/>
    </source>
</evidence>
<dbReference type="PANTHER" id="PTHR45656:SF3">
    <property type="entry name" value="CUB AND SUSHI DOMAIN-CONTAINING PROTEIN 1"/>
    <property type="match status" value="1"/>
</dbReference>
<feature type="domain" description="Sushi" evidence="8">
    <location>
        <begin position="414"/>
        <end position="475"/>
    </location>
</feature>
<dbReference type="Proteomes" id="UP000437017">
    <property type="component" value="Unassembled WGS sequence"/>
</dbReference>
<dbReference type="SUPFAM" id="SSF49854">
    <property type="entry name" value="Spermadhesin, CUB domain"/>
    <property type="match status" value="3"/>
</dbReference>
<dbReference type="Pfam" id="PF00084">
    <property type="entry name" value="Sushi"/>
    <property type="match status" value="3"/>
</dbReference>
<dbReference type="CDD" id="cd00041">
    <property type="entry name" value="CUB"/>
    <property type="match status" value="2"/>
</dbReference>
<dbReference type="PANTHER" id="PTHR45656">
    <property type="entry name" value="PROTEIN CBR-CLEC-78"/>
    <property type="match status" value="1"/>
</dbReference>
<proteinExistence type="predicted"/>
<evidence type="ECO:0000256" key="5">
    <source>
        <dbReference type="PROSITE-ProRule" id="PRU00302"/>
    </source>
</evidence>
<evidence type="ECO:0000256" key="2">
    <source>
        <dbReference type="ARBA" id="ARBA00022729"/>
    </source>
</evidence>
<dbReference type="EMBL" id="SGJD01003738">
    <property type="protein sequence ID" value="KAB0392567.1"/>
    <property type="molecule type" value="Genomic_DNA"/>
</dbReference>
<dbReference type="SMART" id="SM00042">
    <property type="entry name" value="CUB"/>
    <property type="match status" value="3"/>
</dbReference>
<dbReference type="InterPro" id="IPR035914">
    <property type="entry name" value="Sperma_CUB_dom_sf"/>
</dbReference>
<sequence>SIASTCNDPGIPQNGTRYGDSREPGDTITFQCDPGYQLQGQAKITCVQLNNRFFWQPDPPTCIAACGGNLTGPAGVILSPNYPQPYPPGKECDWRIKVNPDFVIALIFKSFNMEPSYDFLHIYEGGDSNSPLIGSFQGSQAPERIESSGNSLFLAFRSDASVGLSGFAIEFKGTVTSLTCEEKKPREACFDPGNIMNGTRIGTDFKLGSTITYQCDSGYKIADPSSITCVIGADGKPAWNRVLPSCNGTYGTGVSFRDNFPLEFGLSFWRQFALQSCIPSSLLSMELIGRDPTPTSNYTCHSRAESTMKTQQELKVTCHLPCGYAQHIILRWSVSAPCGGQYTGSEGVVLSPNYPHNYTAGQICLYSITVPKEFGETLPLATSNQILLRFSAKSGAPARGFHFVYQAVPRTSDTQCSSVPEPRYGRRIGLEFSAGSIVRFECNPGYLLQGSMAIRCQSVPNALAQWNDTIPSCVVPCSGNFTQRRGTILSPGYPEPYGNNLNCIWTITVTEGSGVQIQVISFATEQNWDSLEIYDGGDVTAPRLGSFSGTTVPALLNSTSNQLYLHFQSDISVAAAGFHLEYKSKVTRFCIWLSLGY</sequence>
<dbReference type="Pfam" id="PF00431">
    <property type="entry name" value="CUB"/>
    <property type="match status" value="3"/>
</dbReference>
<evidence type="ECO:0000256" key="6">
    <source>
        <dbReference type="SAM" id="MobiDB-lite"/>
    </source>
</evidence>
<dbReference type="InterPro" id="IPR000859">
    <property type="entry name" value="CUB_dom"/>
</dbReference>
<keyword evidence="3" id="KW-0677">Repeat</keyword>
<dbReference type="CDD" id="cd00033">
    <property type="entry name" value="CCP"/>
    <property type="match status" value="3"/>
</dbReference>
<dbReference type="InterPro" id="IPR000436">
    <property type="entry name" value="Sushi_SCR_CCP_dom"/>
</dbReference>
<dbReference type="Gene3D" id="2.60.120.290">
    <property type="entry name" value="Spermadhesin, CUB domain"/>
    <property type="match status" value="3"/>
</dbReference>
<feature type="region of interest" description="Disordered" evidence="6">
    <location>
        <begin position="1"/>
        <end position="24"/>
    </location>
</feature>
<evidence type="ECO:0008006" key="11">
    <source>
        <dbReference type="Google" id="ProtNLM"/>
    </source>
</evidence>
<keyword evidence="1 5" id="KW-0768">Sushi</keyword>
<feature type="domain" description="CUB" evidence="7">
    <location>
        <begin position="477"/>
        <end position="585"/>
    </location>
</feature>
<protein>
    <recommendedName>
        <fullName evidence="11">CUB and sushi domain-containing protein 1</fullName>
    </recommendedName>
</protein>
<feature type="domain" description="CUB" evidence="7">
    <location>
        <begin position="338"/>
        <end position="388"/>
    </location>
</feature>
<evidence type="ECO:0000313" key="10">
    <source>
        <dbReference type="Proteomes" id="UP000437017"/>
    </source>
</evidence>
<keyword evidence="10" id="KW-1185">Reference proteome</keyword>
<feature type="domain" description="Sushi" evidence="8">
    <location>
        <begin position="4"/>
        <end position="64"/>
    </location>
</feature>
<evidence type="ECO:0000256" key="3">
    <source>
        <dbReference type="ARBA" id="ARBA00022737"/>
    </source>
</evidence>
<dbReference type="FunFam" id="2.60.120.290:FF:000001">
    <property type="entry name" value="CUB and sushi domain-containing protein 3 isoform X1"/>
    <property type="match status" value="2"/>
</dbReference>
<dbReference type="SUPFAM" id="SSF57535">
    <property type="entry name" value="Complement control module/SCR domain"/>
    <property type="match status" value="3"/>
</dbReference>
<gene>
    <name evidence="9" type="ORF">E2I00_016583</name>
</gene>
<comment type="caution">
    <text evidence="5">Lacks conserved residue(s) required for the propagation of feature annotation.</text>
</comment>
<dbReference type="AlphaFoldDB" id="A0A643BX66"/>
<evidence type="ECO:0000256" key="1">
    <source>
        <dbReference type="ARBA" id="ARBA00022659"/>
    </source>
</evidence>
<dbReference type="OrthoDB" id="9668555at2759"/>
<dbReference type="SMART" id="SM00032">
    <property type="entry name" value="CCP"/>
    <property type="match status" value="3"/>
</dbReference>
<evidence type="ECO:0000259" key="8">
    <source>
        <dbReference type="PROSITE" id="PS50923"/>
    </source>
</evidence>
<dbReference type="PROSITE" id="PS01180">
    <property type="entry name" value="CUB"/>
    <property type="match status" value="3"/>
</dbReference>
<dbReference type="InterPro" id="IPR051277">
    <property type="entry name" value="SEZ6_CSMD_C4BPB_Regulators"/>
</dbReference>
<feature type="non-terminal residue" evidence="9">
    <location>
        <position position="1"/>
    </location>
</feature>
<keyword evidence="4" id="KW-1015">Disulfide bond</keyword>
<name>A0A643BX66_BALPH</name>